<dbReference type="Pfam" id="PF01535">
    <property type="entry name" value="PPR"/>
    <property type="match status" value="2"/>
</dbReference>
<dbReference type="EMBL" id="PSQE01000003">
    <property type="protein sequence ID" value="RHN65328.1"/>
    <property type="molecule type" value="Genomic_DNA"/>
</dbReference>
<keyword evidence="1" id="KW-0677">Repeat</keyword>
<dbReference type="Gene3D" id="1.25.40.10">
    <property type="entry name" value="Tetratricopeptide repeat domain"/>
    <property type="match status" value="1"/>
</dbReference>
<feature type="repeat" description="PPR" evidence="2">
    <location>
        <begin position="75"/>
        <end position="109"/>
    </location>
</feature>
<gene>
    <name evidence="3" type="ORF">MtrunA17_Chr3g0078701</name>
</gene>
<proteinExistence type="predicted"/>
<dbReference type="PANTHER" id="PTHR47926:SF347">
    <property type="entry name" value="PENTATRICOPEPTIDE REPEAT-CONTAINING PROTEIN"/>
    <property type="match status" value="1"/>
</dbReference>
<dbReference type="Gramene" id="rna13154">
    <property type="protein sequence ID" value="RHN65328.1"/>
    <property type="gene ID" value="gene13154"/>
</dbReference>
<name>A0A396IKP7_MEDTR</name>
<dbReference type="InterPro" id="IPR002885">
    <property type="entry name" value="PPR_rpt"/>
</dbReference>
<dbReference type="Proteomes" id="UP000265566">
    <property type="component" value="Chromosome 3"/>
</dbReference>
<dbReference type="PROSITE" id="PS51375">
    <property type="entry name" value="PPR"/>
    <property type="match status" value="1"/>
</dbReference>
<evidence type="ECO:0000256" key="2">
    <source>
        <dbReference type="PROSITE-ProRule" id="PRU00708"/>
    </source>
</evidence>
<protein>
    <submittedName>
        <fullName evidence="3">Putative pentatricopeptide</fullName>
    </submittedName>
</protein>
<dbReference type="NCBIfam" id="TIGR00756">
    <property type="entry name" value="PPR"/>
    <property type="match status" value="1"/>
</dbReference>
<dbReference type="GO" id="GO:0003723">
    <property type="term" value="F:RNA binding"/>
    <property type="evidence" value="ECO:0007669"/>
    <property type="project" value="InterPro"/>
</dbReference>
<dbReference type="GO" id="GO:0009451">
    <property type="term" value="P:RNA modification"/>
    <property type="evidence" value="ECO:0007669"/>
    <property type="project" value="InterPro"/>
</dbReference>
<organism evidence="3 4">
    <name type="scientific">Medicago truncatula</name>
    <name type="common">Barrel medic</name>
    <name type="synonym">Medicago tribuloides</name>
    <dbReference type="NCBI Taxonomy" id="3880"/>
    <lineage>
        <taxon>Eukaryota</taxon>
        <taxon>Viridiplantae</taxon>
        <taxon>Streptophyta</taxon>
        <taxon>Embryophyta</taxon>
        <taxon>Tracheophyta</taxon>
        <taxon>Spermatophyta</taxon>
        <taxon>Magnoliopsida</taxon>
        <taxon>eudicotyledons</taxon>
        <taxon>Gunneridae</taxon>
        <taxon>Pentapetalae</taxon>
        <taxon>rosids</taxon>
        <taxon>fabids</taxon>
        <taxon>Fabales</taxon>
        <taxon>Fabaceae</taxon>
        <taxon>Papilionoideae</taxon>
        <taxon>50 kb inversion clade</taxon>
        <taxon>NPAAA clade</taxon>
        <taxon>Hologalegina</taxon>
        <taxon>IRL clade</taxon>
        <taxon>Trifolieae</taxon>
        <taxon>Medicago</taxon>
    </lineage>
</organism>
<evidence type="ECO:0000313" key="4">
    <source>
        <dbReference type="Proteomes" id="UP000265566"/>
    </source>
</evidence>
<reference evidence="4" key="1">
    <citation type="journal article" date="2018" name="Nat. Plants">
        <title>Whole-genome landscape of Medicago truncatula symbiotic genes.</title>
        <authorList>
            <person name="Pecrix Y."/>
            <person name="Staton S.E."/>
            <person name="Sallet E."/>
            <person name="Lelandais-Briere C."/>
            <person name="Moreau S."/>
            <person name="Carrere S."/>
            <person name="Blein T."/>
            <person name="Jardinaud M.F."/>
            <person name="Latrasse D."/>
            <person name="Zouine M."/>
            <person name="Zahm M."/>
            <person name="Kreplak J."/>
            <person name="Mayjonade B."/>
            <person name="Satge C."/>
            <person name="Perez M."/>
            <person name="Cauet S."/>
            <person name="Marande W."/>
            <person name="Chantry-Darmon C."/>
            <person name="Lopez-Roques C."/>
            <person name="Bouchez O."/>
            <person name="Berard A."/>
            <person name="Debelle F."/>
            <person name="Munos S."/>
            <person name="Bendahmane A."/>
            <person name="Berges H."/>
            <person name="Niebel A."/>
            <person name="Buitink J."/>
            <person name="Frugier F."/>
            <person name="Benhamed M."/>
            <person name="Crespi M."/>
            <person name="Gouzy J."/>
            <person name="Gamas P."/>
        </authorList>
    </citation>
    <scope>NUCLEOTIDE SEQUENCE [LARGE SCALE GENOMIC DNA]</scope>
    <source>
        <strain evidence="4">cv. Jemalong A17</strain>
    </source>
</reference>
<dbReference type="InterPro" id="IPR011990">
    <property type="entry name" value="TPR-like_helical_dom_sf"/>
</dbReference>
<accession>A0A396IKP7</accession>
<dbReference type="InterPro" id="IPR046960">
    <property type="entry name" value="PPR_At4g14850-like_plant"/>
</dbReference>
<evidence type="ECO:0000256" key="1">
    <source>
        <dbReference type="ARBA" id="ARBA00022737"/>
    </source>
</evidence>
<evidence type="ECO:0000313" key="3">
    <source>
        <dbReference type="EMBL" id="RHN65328.1"/>
    </source>
</evidence>
<dbReference type="PANTHER" id="PTHR47926">
    <property type="entry name" value="PENTATRICOPEPTIDE REPEAT-CONTAINING PROTEIN"/>
    <property type="match status" value="1"/>
</dbReference>
<comment type="caution">
    <text evidence="3">The sequence shown here is derived from an EMBL/GenBank/DDBJ whole genome shotgun (WGS) entry which is preliminary data.</text>
</comment>
<sequence>MDTHQTTWSANIPRGSRGHMKSFWKVYMEFCNVELQPDDATLAVTLLACGAIGALEFGRKVHSFVRDGVNSFGESISVFNALVEMYAKCGAVEEAYETFSNMKRKNVVSWSVMILGLASHGSGEEALALFTRTREC</sequence>
<dbReference type="AlphaFoldDB" id="A0A396IKP7"/>